<sequence length="320" mass="35091">MMSTTKLVSVVLIAAAAPAFADAGDPPSRVARLNYESGSVSFRPGSADDWSPASPNYPLTIGDHLWADRDARAEMHIGSTAVRMDSETALSVLNLDDRTVQLSLTAGVIEVRLRALDEDQTFEVDTPNVAISLLRPGDYRIQADGDGATTSVAVWSGEAELTGGGSAFPVHPRQAARITGTDSITNEVVDLPPRDPFVRWSEDRDRREDQAQSVRYVPREMIGYEDLDAYGAWRNVPPYGWVWTPASAAVGWAPYRYGHWVWVSPWGWTWVDDAPWGFAPFHYGRWAYAGGAWVWVPGQVVARPVYAPALVAFVGGPRFG</sequence>
<reference evidence="3" key="1">
    <citation type="submission" date="2020-06" db="EMBL/GenBank/DDBJ databases">
        <title>Legume-microbial interactions unlock mineral nutrients during tropical forest succession.</title>
        <authorList>
            <person name="Epihov D.Z."/>
        </authorList>
    </citation>
    <scope>NUCLEOTIDE SEQUENCE [LARGE SCALE GENOMIC DNA]</scope>
    <source>
        <strain evidence="3">Pan2503</strain>
    </source>
</reference>
<evidence type="ECO:0000313" key="4">
    <source>
        <dbReference type="Proteomes" id="UP000567293"/>
    </source>
</evidence>
<keyword evidence="1" id="KW-0732">Signal</keyword>
<keyword evidence="4" id="KW-1185">Reference proteome</keyword>
<dbReference type="EMBL" id="JACDQQ010000256">
    <property type="protein sequence ID" value="MBA0083844.1"/>
    <property type="molecule type" value="Genomic_DNA"/>
</dbReference>
<evidence type="ECO:0000256" key="1">
    <source>
        <dbReference type="SAM" id="SignalP"/>
    </source>
</evidence>
<feature type="domain" description="FecR protein" evidence="2">
    <location>
        <begin position="78"/>
        <end position="159"/>
    </location>
</feature>
<accession>A0A7V8NM24</accession>
<dbReference type="PANTHER" id="PTHR38731:SF3">
    <property type="entry name" value="BLL6125 PROTEIN"/>
    <property type="match status" value="1"/>
</dbReference>
<organism evidence="3 4">
    <name type="scientific">Candidatus Acidiferrum panamense</name>
    <dbReference type="NCBI Taxonomy" id="2741543"/>
    <lineage>
        <taxon>Bacteria</taxon>
        <taxon>Pseudomonadati</taxon>
        <taxon>Acidobacteriota</taxon>
        <taxon>Terriglobia</taxon>
        <taxon>Candidatus Acidiferrales</taxon>
        <taxon>Candidatus Acidiferrum</taxon>
    </lineage>
</organism>
<protein>
    <submittedName>
        <fullName evidence="3">FecR domain-containing protein</fullName>
    </submittedName>
</protein>
<dbReference type="AlphaFoldDB" id="A0A7V8NM24"/>
<dbReference type="InterPro" id="IPR006860">
    <property type="entry name" value="FecR"/>
</dbReference>
<feature type="signal peptide" evidence="1">
    <location>
        <begin position="1"/>
        <end position="21"/>
    </location>
</feature>
<dbReference type="Gene3D" id="2.60.120.1440">
    <property type="match status" value="1"/>
</dbReference>
<dbReference type="Pfam" id="PF04773">
    <property type="entry name" value="FecR"/>
    <property type="match status" value="1"/>
</dbReference>
<dbReference type="Proteomes" id="UP000567293">
    <property type="component" value="Unassembled WGS sequence"/>
</dbReference>
<dbReference type="PANTHER" id="PTHR38731">
    <property type="entry name" value="LIPL45-RELATED LIPOPROTEIN-RELATED"/>
    <property type="match status" value="1"/>
</dbReference>
<evidence type="ECO:0000259" key="2">
    <source>
        <dbReference type="Pfam" id="PF04773"/>
    </source>
</evidence>
<feature type="non-terminal residue" evidence="3">
    <location>
        <position position="320"/>
    </location>
</feature>
<evidence type="ECO:0000313" key="3">
    <source>
        <dbReference type="EMBL" id="MBA0083844.1"/>
    </source>
</evidence>
<gene>
    <name evidence="3" type="ORF">HRJ53_02510</name>
</gene>
<dbReference type="InterPro" id="IPR046535">
    <property type="entry name" value="DUF6600"/>
</dbReference>
<name>A0A7V8NM24_9BACT</name>
<proteinExistence type="predicted"/>
<feature type="chain" id="PRO_5031288418" evidence="1">
    <location>
        <begin position="22"/>
        <end position="320"/>
    </location>
</feature>
<comment type="caution">
    <text evidence="3">The sequence shown here is derived from an EMBL/GenBank/DDBJ whole genome shotgun (WGS) entry which is preliminary data.</text>
</comment>
<dbReference type="Pfam" id="PF20245">
    <property type="entry name" value="DUF6600"/>
    <property type="match status" value="1"/>
</dbReference>